<keyword evidence="1" id="KW-0732">Signal</keyword>
<feature type="signal peptide" evidence="1">
    <location>
        <begin position="1"/>
        <end position="18"/>
    </location>
</feature>
<protein>
    <recommendedName>
        <fullName evidence="4">Surface antigen</fullName>
    </recommendedName>
</protein>
<sequence>MRTVAILAIFGLSLSACSPTSYSGFAKSGVSRETASRDDTSCSVEANRLFPSATFTTTVYGGYHGGYGGYVGGSWGGYPGYYGGNHIQTRDVNAGMRAEHRRDCMSLKGYSAVTHPVCTEQQLAGRQYTPVKGAPKPAPNLCAIRAQSGGVALVDLSKPV</sequence>
<dbReference type="Proteomes" id="UP001157961">
    <property type="component" value="Unassembled WGS sequence"/>
</dbReference>
<proteinExistence type="predicted"/>
<evidence type="ECO:0008006" key="4">
    <source>
        <dbReference type="Google" id="ProtNLM"/>
    </source>
</evidence>
<dbReference type="RefSeq" id="WP_283424910.1">
    <property type="nucleotide sequence ID" value="NZ_FXTY01000002.1"/>
</dbReference>
<keyword evidence="3" id="KW-1185">Reference proteome</keyword>
<dbReference type="EMBL" id="FXTY01000002">
    <property type="protein sequence ID" value="SMP10567.1"/>
    <property type="molecule type" value="Genomic_DNA"/>
</dbReference>
<gene>
    <name evidence="2" type="ORF">SAMN06265373_102150</name>
</gene>
<evidence type="ECO:0000313" key="3">
    <source>
        <dbReference type="Proteomes" id="UP001157961"/>
    </source>
</evidence>
<feature type="chain" id="PRO_5046957121" description="Surface antigen" evidence="1">
    <location>
        <begin position="19"/>
        <end position="160"/>
    </location>
</feature>
<comment type="caution">
    <text evidence="2">The sequence shown here is derived from an EMBL/GenBank/DDBJ whole genome shotgun (WGS) entry which is preliminary data.</text>
</comment>
<dbReference type="PROSITE" id="PS51257">
    <property type="entry name" value="PROKAR_LIPOPROTEIN"/>
    <property type="match status" value="1"/>
</dbReference>
<evidence type="ECO:0000313" key="2">
    <source>
        <dbReference type="EMBL" id="SMP10567.1"/>
    </source>
</evidence>
<accession>A0ABY1NJR4</accession>
<name>A0ABY1NJR4_9RHOB</name>
<evidence type="ECO:0000256" key="1">
    <source>
        <dbReference type="SAM" id="SignalP"/>
    </source>
</evidence>
<reference evidence="2 3" key="1">
    <citation type="submission" date="2017-05" db="EMBL/GenBank/DDBJ databases">
        <authorList>
            <person name="Varghese N."/>
            <person name="Submissions S."/>
        </authorList>
    </citation>
    <scope>NUCLEOTIDE SEQUENCE [LARGE SCALE GENOMIC DNA]</scope>
    <source>
        <strain evidence="2 3">DSM 29734</strain>
    </source>
</reference>
<organism evidence="2 3">
    <name type="scientific">Shimia sagamensis</name>
    <dbReference type="NCBI Taxonomy" id="1566352"/>
    <lineage>
        <taxon>Bacteria</taxon>
        <taxon>Pseudomonadati</taxon>
        <taxon>Pseudomonadota</taxon>
        <taxon>Alphaproteobacteria</taxon>
        <taxon>Rhodobacterales</taxon>
        <taxon>Roseobacteraceae</taxon>
    </lineage>
</organism>